<keyword evidence="3" id="KW-1185">Reference proteome</keyword>
<evidence type="ECO:0000313" key="2">
    <source>
        <dbReference type="EMBL" id="THU77304.1"/>
    </source>
</evidence>
<organism evidence="2 3">
    <name type="scientific">Dendrothele bispora (strain CBS 962.96)</name>
    <dbReference type="NCBI Taxonomy" id="1314807"/>
    <lineage>
        <taxon>Eukaryota</taxon>
        <taxon>Fungi</taxon>
        <taxon>Dikarya</taxon>
        <taxon>Basidiomycota</taxon>
        <taxon>Agaricomycotina</taxon>
        <taxon>Agaricomycetes</taxon>
        <taxon>Agaricomycetidae</taxon>
        <taxon>Agaricales</taxon>
        <taxon>Agaricales incertae sedis</taxon>
        <taxon>Dendrothele</taxon>
    </lineage>
</organism>
<feature type="region of interest" description="Disordered" evidence="1">
    <location>
        <begin position="380"/>
        <end position="404"/>
    </location>
</feature>
<dbReference type="Proteomes" id="UP000297245">
    <property type="component" value="Unassembled WGS sequence"/>
</dbReference>
<name>A0A4S8KNQ4_DENBC</name>
<gene>
    <name evidence="2" type="ORF">K435DRAFT_824370</name>
</gene>
<dbReference type="AlphaFoldDB" id="A0A4S8KNQ4"/>
<accession>A0A4S8KNQ4</accession>
<proteinExistence type="predicted"/>
<dbReference type="EMBL" id="ML180484">
    <property type="protein sequence ID" value="THU77304.1"/>
    <property type="molecule type" value="Genomic_DNA"/>
</dbReference>
<sequence length="404" mass="44600">MASDPHFGEEDPLYFPQPFSLTLPHLALIPLPSASDNDKHGIAWYRLTHFDFVLVSPEDQSGSCGSLGVITSNVRARMQSAIDDATSRISTISSLSSVPDGPSTSTVEQDKFVRDYTCSLQWLMAQLNCACTRNRAVMTFSLVQRVYLELVARTDWKLNYEVRYRNFSICRSESVAKVVGALVGNVETAEHLWRIRIPLWLVRDIETKDPNLRVDKWVNPGDPAENLAARTGGFRLSFEEAEPPNPNVWTGMLNITRFEQYSAMSRLLRRSATAHLYEEEPKPTALPSQSSPAAPASKFVEVEANIMPFAIKAWREAAETVGQHFNPNAHKNPLGYFLPDPQMIAGLGHKDGISTSLAQAAACTTISTQDTVSQAIGTQSLENDVGHRENAVQGPEVAEAKGRS</sequence>
<reference evidence="2 3" key="1">
    <citation type="journal article" date="2019" name="Nat. Ecol. Evol.">
        <title>Megaphylogeny resolves global patterns of mushroom evolution.</title>
        <authorList>
            <person name="Varga T."/>
            <person name="Krizsan K."/>
            <person name="Foldi C."/>
            <person name="Dima B."/>
            <person name="Sanchez-Garcia M."/>
            <person name="Sanchez-Ramirez S."/>
            <person name="Szollosi G.J."/>
            <person name="Szarkandi J.G."/>
            <person name="Papp V."/>
            <person name="Albert L."/>
            <person name="Andreopoulos W."/>
            <person name="Angelini C."/>
            <person name="Antonin V."/>
            <person name="Barry K.W."/>
            <person name="Bougher N.L."/>
            <person name="Buchanan P."/>
            <person name="Buyck B."/>
            <person name="Bense V."/>
            <person name="Catcheside P."/>
            <person name="Chovatia M."/>
            <person name="Cooper J."/>
            <person name="Damon W."/>
            <person name="Desjardin D."/>
            <person name="Finy P."/>
            <person name="Geml J."/>
            <person name="Haridas S."/>
            <person name="Hughes K."/>
            <person name="Justo A."/>
            <person name="Karasinski D."/>
            <person name="Kautmanova I."/>
            <person name="Kiss B."/>
            <person name="Kocsube S."/>
            <person name="Kotiranta H."/>
            <person name="LaButti K.M."/>
            <person name="Lechner B.E."/>
            <person name="Liimatainen K."/>
            <person name="Lipzen A."/>
            <person name="Lukacs Z."/>
            <person name="Mihaltcheva S."/>
            <person name="Morgado L.N."/>
            <person name="Niskanen T."/>
            <person name="Noordeloos M.E."/>
            <person name="Ohm R.A."/>
            <person name="Ortiz-Santana B."/>
            <person name="Ovrebo C."/>
            <person name="Racz N."/>
            <person name="Riley R."/>
            <person name="Savchenko A."/>
            <person name="Shiryaev A."/>
            <person name="Soop K."/>
            <person name="Spirin V."/>
            <person name="Szebenyi C."/>
            <person name="Tomsovsky M."/>
            <person name="Tulloss R.E."/>
            <person name="Uehling J."/>
            <person name="Grigoriev I.V."/>
            <person name="Vagvolgyi C."/>
            <person name="Papp T."/>
            <person name="Martin F.M."/>
            <person name="Miettinen O."/>
            <person name="Hibbett D.S."/>
            <person name="Nagy L.G."/>
        </authorList>
    </citation>
    <scope>NUCLEOTIDE SEQUENCE [LARGE SCALE GENOMIC DNA]</scope>
    <source>
        <strain evidence="2 3">CBS 962.96</strain>
    </source>
</reference>
<evidence type="ECO:0000256" key="1">
    <source>
        <dbReference type="SAM" id="MobiDB-lite"/>
    </source>
</evidence>
<dbReference type="OrthoDB" id="2634326at2759"/>
<evidence type="ECO:0000313" key="3">
    <source>
        <dbReference type="Proteomes" id="UP000297245"/>
    </source>
</evidence>
<protein>
    <submittedName>
        <fullName evidence="2">Uncharacterized protein</fullName>
    </submittedName>
</protein>